<organism evidence="7 8">
    <name type="scientific">Natronosporangium hydrolyticum</name>
    <dbReference type="NCBI Taxonomy" id="2811111"/>
    <lineage>
        <taxon>Bacteria</taxon>
        <taxon>Bacillati</taxon>
        <taxon>Actinomycetota</taxon>
        <taxon>Actinomycetes</taxon>
        <taxon>Micromonosporales</taxon>
        <taxon>Micromonosporaceae</taxon>
        <taxon>Natronosporangium</taxon>
    </lineage>
</organism>
<reference evidence="7" key="1">
    <citation type="submission" date="2021-02" db="EMBL/GenBank/DDBJ databases">
        <title>Natrosporangium hydrolyticum gen. nov., sp. nov, a haloalkaliphilic actinobacterium from a soda solonchak soil.</title>
        <authorList>
            <person name="Sorokin D.Y."/>
            <person name="Khijniak T.V."/>
            <person name="Zakharycheva A.P."/>
            <person name="Boueva O.V."/>
            <person name="Ariskina E.V."/>
            <person name="Hahnke R.L."/>
            <person name="Bunk B."/>
            <person name="Sproer C."/>
            <person name="Schumann P."/>
            <person name="Evtushenko L.I."/>
            <person name="Kublanov I.V."/>
        </authorList>
    </citation>
    <scope>NUCLEOTIDE SEQUENCE</scope>
    <source>
        <strain evidence="7">DSM 106523</strain>
    </source>
</reference>
<keyword evidence="1" id="KW-0678">Repressor</keyword>
<accession>A0A895YNU6</accession>
<dbReference type="Pfam" id="PF02909">
    <property type="entry name" value="TetR_C_1"/>
    <property type="match status" value="1"/>
</dbReference>
<dbReference type="AlphaFoldDB" id="A0A895YNU6"/>
<keyword evidence="3 5" id="KW-0238">DNA-binding</keyword>
<dbReference type="InterPro" id="IPR050109">
    <property type="entry name" value="HTH-type_TetR-like_transc_reg"/>
</dbReference>
<dbReference type="InterPro" id="IPR009057">
    <property type="entry name" value="Homeodomain-like_sf"/>
</dbReference>
<proteinExistence type="predicted"/>
<dbReference type="Gene3D" id="1.10.10.60">
    <property type="entry name" value="Homeodomain-like"/>
    <property type="match status" value="1"/>
</dbReference>
<dbReference type="PANTHER" id="PTHR30055:SF151">
    <property type="entry name" value="TRANSCRIPTIONAL REGULATORY PROTEIN"/>
    <property type="match status" value="1"/>
</dbReference>
<dbReference type="InterPro" id="IPR036271">
    <property type="entry name" value="Tet_transcr_reg_TetR-rel_C_sf"/>
</dbReference>
<dbReference type="PANTHER" id="PTHR30055">
    <property type="entry name" value="HTH-TYPE TRANSCRIPTIONAL REGULATOR RUTR"/>
    <property type="match status" value="1"/>
</dbReference>
<evidence type="ECO:0000256" key="1">
    <source>
        <dbReference type="ARBA" id="ARBA00022491"/>
    </source>
</evidence>
<dbReference type="PROSITE" id="PS50977">
    <property type="entry name" value="HTH_TETR_2"/>
    <property type="match status" value="1"/>
</dbReference>
<evidence type="ECO:0000256" key="3">
    <source>
        <dbReference type="ARBA" id="ARBA00023125"/>
    </source>
</evidence>
<evidence type="ECO:0000256" key="5">
    <source>
        <dbReference type="PROSITE-ProRule" id="PRU00335"/>
    </source>
</evidence>
<feature type="DNA-binding region" description="H-T-H motif" evidence="5">
    <location>
        <begin position="59"/>
        <end position="78"/>
    </location>
</feature>
<dbReference type="InterPro" id="IPR001647">
    <property type="entry name" value="HTH_TetR"/>
</dbReference>
<dbReference type="Gene3D" id="1.10.357.10">
    <property type="entry name" value="Tetracycline Repressor, domain 2"/>
    <property type="match status" value="1"/>
</dbReference>
<dbReference type="SUPFAM" id="SSF46689">
    <property type="entry name" value="Homeodomain-like"/>
    <property type="match status" value="1"/>
</dbReference>
<gene>
    <name evidence="7" type="ORF">JQS43_08945</name>
</gene>
<dbReference type="Proteomes" id="UP000662857">
    <property type="component" value="Chromosome"/>
</dbReference>
<keyword evidence="8" id="KW-1185">Reference proteome</keyword>
<dbReference type="InterPro" id="IPR004111">
    <property type="entry name" value="Repressor_TetR_C"/>
</dbReference>
<dbReference type="GO" id="GO:0046677">
    <property type="term" value="P:response to antibiotic"/>
    <property type="evidence" value="ECO:0007669"/>
    <property type="project" value="InterPro"/>
</dbReference>
<evidence type="ECO:0000256" key="4">
    <source>
        <dbReference type="ARBA" id="ARBA00023163"/>
    </source>
</evidence>
<dbReference type="RefSeq" id="WP_239678601.1">
    <property type="nucleotide sequence ID" value="NZ_CP070499.1"/>
</dbReference>
<dbReference type="InterPro" id="IPR003012">
    <property type="entry name" value="Tet_transcr_reg_TetR"/>
</dbReference>
<dbReference type="GO" id="GO:0045892">
    <property type="term" value="P:negative regulation of DNA-templated transcription"/>
    <property type="evidence" value="ECO:0007669"/>
    <property type="project" value="InterPro"/>
</dbReference>
<dbReference type="PRINTS" id="PR00400">
    <property type="entry name" value="TETREPRESSOR"/>
</dbReference>
<dbReference type="KEGG" id="nhy:JQS43_08945"/>
<keyword evidence="4" id="KW-0804">Transcription</keyword>
<dbReference type="EMBL" id="CP070499">
    <property type="protein sequence ID" value="QSB16386.1"/>
    <property type="molecule type" value="Genomic_DNA"/>
</dbReference>
<evidence type="ECO:0000313" key="7">
    <source>
        <dbReference type="EMBL" id="QSB16386.1"/>
    </source>
</evidence>
<keyword evidence="2" id="KW-0805">Transcription regulation</keyword>
<protein>
    <submittedName>
        <fullName evidence="7">TetR/AcrR family transcriptional regulator C-terminal domain-containing protein</fullName>
    </submittedName>
</protein>
<dbReference type="SUPFAM" id="SSF48498">
    <property type="entry name" value="Tetracyclin repressor-like, C-terminal domain"/>
    <property type="match status" value="1"/>
</dbReference>
<feature type="domain" description="HTH tetR-type" evidence="6">
    <location>
        <begin position="36"/>
        <end position="96"/>
    </location>
</feature>
<dbReference type="GO" id="GO:0003700">
    <property type="term" value="F:DNA-binding transcription factor activity"/>
    <property type="evidence" value="ECO:0007669"/>
    <property type="project" value="TreeGrafter"/>
</dbReference>
<evidence type="ECO:0000256" key="2">
    <source>
        <dbReference type="ARBA" id="ARBA00023015"/>
    </source>
</evidence>
<evidence type="ECO:0000313" key="8">
    <source>
        <dbReference type="Proteomes" id="UP000662857"/>
    </source>
</evidence>
<dbReference type="Pfam" id="PF00440">
    <property type="entry name" value="TetR_N"/>
    <property type="match status" value="1"/>
</dbReference>
<name>A0A895YNU6_9ACTN</name>
<sequence length="253" mass="28038">MTSQDTEPRELLRVLEQTNELLWAGGERATRGPKPGLSLDQIVAASIDLADTEGIDALSMRRVAAALGVGAMTLYRYVPNKAVLLNLMLDRVYDPTEEAKLIEGKDWRGMLEAIARNGFQQYLAHRWLLQVNWSRPVLGPNSLAGMELLVTGLTDTPLTDREKIMVITLLDGYCSGLARHQVQYIAAAAETGISDEDFWQTQLPTLERAMATGAYPVMATLAEDSFDASWESTFELGLRAILDGLEQLVRSRR</sequence>
<dbReference type="GO" id="GO:0000976">
    <property type="term" value="F:transcription cis-regulatory region binding"/>
    <property type="evidence" value="ECO:0007669"/>
    <property type="project" value="TreeGrafter"/>
</dbReference>
<evidence type="ECO:0000259" key="6">
    <source>
        <dbReference type="PROSITE" id="PS50977"/>
    </source>
</evidence>